<keyword evidence="3" id="KW-1185">Reference proteome</keyword>
<dbReference type="PANTHER" id="PTHR33993">
    <property type="entry name" value="GLYOXALASE-RELATED"/>
    <property type="match status" value="1"/>
</dbReference>
<dbReference type="InterPro" id="IPR029068">
    <property type="entry name" value="Glyas_Bleomycin-R_OHBP_Dase"/>
</dbReference>
<dbReference type="SUPFAM" id="SSF54593">
    <property type="entry name" value="Glyoxalase/Bleomycin resistance protein/Dihydroxybiphenyl dioxygenase"/>
    <property type="match status" value="1"/>
</dbReference>
<feature type="domain" description="VOC" evidence="1">
    <location>
        <begin position="17"/>
        <end position="135"/>
    </location>
</feature>
<dbReference type="InterPro" id="IPR037523">
    <property type="entry name" value="VOC_core"/>
</dbReference>
<name>A0A2V4BPI2_9FLAO</name>
<evidence type="ECO:0000259" key="1">
    <source>
        <dbReference type="PROSITE" id="PS51819"/>
    </source>
</evidence>
<dbReference type="Pfam" id="PF00903">
    <property type="entry name" value="Glyoxalase"/>
    <property type="match status" value="1"/>
</dbReference>
<reference evidence="2 3" key="1">
    <citation type="submission" date="2018-05" db="EMBL/GenBank/DDBJ databases">
        <title>Flavobacterium sp. strain IMCC34759, incomplete genome.</title>
        <authorList>
            <person name="Joung Y."/>
            <person name="Cho J."/>
        </authorList>
    </citation>
    <scope>NUCLEOTIDE SEQUENCE [LARGE SCALE GENOMIC DNA]</scope>
    <source>
        <strain evidence="2 3">IMCC34759</strain>
    </source>
</reference>
<dbReference type="PROSITE" id="PS51819">
    <property type="entry name" value="VOC"/>
    <property type="match status" value="1"/>
</dbReference>
<proteinExistence type="predicted"/>
<dbReference type="CDD" id="cd06587">
    <property type="entry name" value="VOC"/>
    <property type="match status" value="1"/>
</dbReference>
<comment type="caution">
    <text evidence="2">The sequence shown here is derived from an EMBL/GenBank/DDBJ whole genome shotgun (WGS) entry which is preliminary data.</text>
</comment>
<dbReference type="InterPro" id="IPR052164">
    <property type="entry name" value="Anthracycline_SecMetBiosynth"/>
</dbReference>
<accession>A0A2V4BPI2</accession>
<dbReference type="AlphaFoldDB" id="A0A2V4BPI2"/>
<evidence type="ECO:0000313" key="3">
    <source>
        <dbReference type="Proteomes" id="UP000247903"/>
    </source>
</evidence>
<sequence length="136" mass="15617">MEDQKNKTESLTPKVTGIGGIFFFSDNPQETKDWYAKNLGFEISDWGTSSFESRNIDKPDEIESLQWSPFKSGDAYFAPSKKDFMINYRVQNIEALVNKLNENGVTILDDIVTYEYGKFVHIMDADGNKIELWEPS</sequence>
<organism evidence="2 3">
    <name type="scientific">Flavobacterium cheongpyeongense</name>
    <dbReference type="NCBI Taxonomy" id="2212651"/>
    <lineage>
        <taxon>Bacteria</taxon>
        <taxon>Pseudomonadati</taxon>
        <taxon>Bacteroidota</taxon>
        <taxon>Flavobacteriia</taxon>
        <taxon>Flavobacteriales</taxon>
        <taxon>Flavobacteriaceae</taxon>
        <taxon>Flavobacterium</taxon>
    </lineage>
</organism>
<dbReference type="PANTHER" id="PTHR33993:SF5">
    <property type="entry name" value="GLYOXALASE"/>
    <property type="match status" value="1"/>
</dbReference>
<dbReference type="InterPro" id="IPR004360">
    <property type="entry name" value="Glyas_Fos-R_dOase_dom"/>
</dbReference>
<dbReference type="Proteomes" id="UP000247903">
    <property type="component" value="Unassembled WGS sequence"/>
</dbReference>
<protein>
    <submittedName>
        <fullName evidence="2">Glyoxalase</fullName>
    </submittedName>
</protein>
<dbReference type="EMBL" id="QJHK01000017">
    <property type="protein sequence ID" value="PXY39560.1"/>
    <property type="molecule type" value="Genomic_DNA"/>
</dbReference>
<gene>
    <name evidence="2" type="ORF">DMB65_17220</name>
</gene>
<dbReference type="RefSeq" id="WP_110307860.1">
    <property type="nucleotide sequence ID" value="NZ_QJHK01000017.1"/>
</dbReference>
<dbReference type="Gene3D" id="3.10.180.10">
    <property type="entry name" value="2,3-Dihydroxybiphenyl 1,2-Dioxygenase, domain 1"/>
    <property type="match status" value="1"/>
</dbReference>
<dbReference type="OrthoDB" id="9799428at2"/>
<evidence type="ECO:0000313" key="2">
    <source>
        <dbReference type="EMBL" id="PXY39560.1"/>
    </source>
</evidence>